<evidence type="ECO:0000313" key="2">
    <source>
        <dbReference type="EMBL" id="GLB44246.1"/>
    </source>
</evidence>
<feature type="region of interest" description="Disordered" evidence="1">
    <location>
        <begin position="212"/>
        <end position="242"/>
    </location>
</feature>
<organism evidence="2 3">
    <name type="scientific">Lyophyllum shimeji</name>
    <name type="common">Hon-shimeji</name>
    <name type="synonym">Tricholoma shimeji</name>
    <dbReference type="NCBI Taxonomy" id="47721"/>
    <lineage>
        <taxon>Eukaryota</taxon>
        <taxon>Fungi</taxon>
        <taxon>Dikarya</taxon>
        <taxon>Basidiomycota</taxon>
        <taxon>Agaricomycotina</taxon>
        <taxon>Agaricomycetes</taxon>
        <taxon>Agaricomycetidae</taxon>
        <taxon>Agaricales</taxon>
        <taxon>Tricholomatineae</taxon>
        <taxon>Lyophyllaceae</taxon>
        <taxon>Lyophyllum</taxon>
    </lineage>
</organism>
<dbReference type="EMBL" id="BRPK01000016">
    <property type="protein sequence ID" value="GLB44246.1"/>
    <property type="molecule type" value="Genomic_DNA"/>
</dbReference>
<feature type="region of interest" description="Disordered" evidence="1">
    <location>
        <begin position="122"/>
        <end position="156"/>
    </location>
</feature>
<comment type="caution">
    <text evidence="2">The sequence shown here is derived from an EMBL/GenBank/DDBJ whole genome shotgun (WGS) entry which is preliminary data.</text>
</comment>
<name>A0A9P3UVK6_LYOSH</name>
<protein>
    <submittedName>
        <fullName evidence="2">Uncharacterized protein</fullName>
    </submittedName>
</protein>
<dbReference type="Proteomes" id="UP001063166">
    <property type="component" value="Unassembled WGS sequence"/>
</dbReference>
<evidence type="ECO:0000256" key="1">
    <source>
        <dbReference type="SAM" id="MobiDB-lite"/>
    </source>
</evidence>
<sequence length="321" mass="35505">METNDQNLPTVAPGPSSLRFKVQGSDVISDMRINVSEESSDKVIWYKERFLSDDEIVEHIVHNPTSTLCWTVHRPKRGWYIRLRSPTFPPGVFIPLIPVARTSPQYADAALSFSSRTNIPRVSEADVAPQERPSISSAHSYPPTPPAVVVQPPSPKSVETKLEELYKDQPRKLRKPPSQATQFILSPHSTQVAKPTSNSIFARALSMLKNNRPTESNSFTLSRLPASTPQSPPPSYASTLSLGSPVETSQLSVSSAPALPSVLVFHDHTPLLTVRSVTGLIEIDPTEEKLLGVERSFWIAVALTYLEFLEERESYLAALND</sequence>
<evidence type="ECO:0000313" key="3">
    <source>
        <dbReference type="Proteomes" id="UP001063166"/>
    </source>
</evidence>
<proteinExistence type="predicted"/>
<dbReference type="AlphaFoldDB" id="A0A9P3UVK6"/>
<gene>
    <name evidence="2" type="ORF">LshimejAT787_1601760</name>
</gene>
<dbReference type="OrthoDB" id="3362250at2759"/>
<feature type="compositionally biased region" description="Polar residues" evidence="1">
    <location>
        <begin position="212"/>
        <end position="229"/>
    </location>
</feature>
<reference evidence="2" key="1">
    <citation type="submission" date="2022-07" db="EMBL/GenBank/DDBJ databases">
        <title>The genome of Lyophyllum shimeji provides insight into the initial evolution of ectomycorrhizal fungal genome.</title>
        <authorList>
            <person name="Kobayashi Y."/>
            <person name="Shibata T."/>
            <person name="Hirakawa H."/>
            <person name="Shigenobu S."/>
            <person name="Nishiyama T."/>
            <person name="Yamada A."/>
            <person name="Hasebe M."/>
            <person name="Kawaguchi M."/>
        </authorList>
    </citation>
    <scope>NUCLEOTIDE SEQUENCE</scope>
    <source>
        <strain evidence="2">AT787</strain>
    </source>
</reference>
<accession>A0A9P3UVK6</accession>
<keyword evidence="3" id="KW-1185">Reference proteome</keyword>